<feature type="compositionally biased region" description="Polar residues" evidence="1">
    <location>
        <begin position="103"/>
        <end position="121"/>
    </location>
</feature>
<keyword evidence="3" id="KW-1185">Reference proteome</keyword>
<protein>
    <submittedName>
        <fullName evidence="2">Uncharacterized protein</fullName>
    </submittedName>
</protein>
<name>A0A498IP76_MALDO</name>
<comment type="caution">
    <text evidence="2">The sequence shown here is derived from an EMBL/GenBank/DDBJ whole genome shotgun (WGS) entry which is preliminary data.</text>
</comment>
<organism evidence="2 3">
    <name type="scientific">Malus domestica</name>
    <name type="common">Apple</name>
    <name type="synonym">Pyrus malus</name>
    <dbReference type="NCBI Taxonomy" id="3750"/>
    <lineage>
        <taxon>Eukaryota</taxon>
        <taxon>Viridiplantae</taxon>
        <taxon>Streptophyta</taxon>
        <taxon>Embryophyta</taxon>
        <taxon>Tracheophyta</taxon>
        <taxon>Spermatophyta</taxon>
        <taxon>Magnoliopsida</taxon>
        <taxon>eudicotyledons</taxon>
        <taxon>Gunneridae</taxon>
        <taxon>Pentapetalae</taxon>
        <taxon>rosids</taxon>
        <taxon>fabids</taxon>
        <taxon>Rosales</taxon>
        <taxon>Rosaceae</taxon>
        <taxon>Amygdaloideae</taxon>
        <taxon>Maleae</taxon>
        <taxon>Malus</taxon>
    </lineage>
</organism>
<dbReference type="AlphaFoldDB" id="A0A498IP76"/>
<evidence type="ECO:0000313" key="2">
    <source>
        <dbReference type="EMBL" id="RXH85080.1"/>
    </source>
</evidence>
<dbReference type="EMBL" id="RDQH01000337">
    <property type="protein sequence ID" value="RXH85080.1"/>
    <property type="molecule type" value="Genomic_DNA"/>
</dbReference>
<accession>A0A498IP76</accession>
<evidence type="ECO:0000313" key="3">
    <source>
        <dbReference type="Proteomes" id="UP000290289"/>
    </source>
</evidence>
<proteinExistence type="predicted"/>
<sequence length="121" mass="13295">MSDAWKIGTQTERKQRTEGSFVRTLVINSARETHHDIVRFGSRPRPHGFVSGNSHENFSVGHPSWDYSRAISLNFEVHMESEASELPKDLVLIGGGNVHISHKGSTPLNDVGSHNPSPLGA</sequence>
<evidence type="ECO:0000256" key="1">
    <source>
        <dbReference type="SAM" id="MobiDB-lite"/>
    </source>
</evidence>
<dbReference type="Proteomes" id="UP000290289">
    <property type="component" value="Chromosome 11"/>
</dbReference>
<reference evidence="2 3" key="1">
    <citation type="submission" date="2018-10" db="EMBL/GenBank/DDBJ databases">
        <title>A high-quality apple genome assembly.</title>
        <authorList>
            <person name="Hu J."/>
        </authorList>
    </citation>
    <scope>NUCLEOTIDE SEQUENCE [LARGE SCALE GENOMIC DNA]</scope>
    <source>
        <strain evidence="3">cv. HFTH1</strain>
        <tissue evidence="2">Young leaf</tissue>
    </source>
</reference>
<gene>
    <name evidence="2" type="ORF">DVH24_041848</name>
</gene>
<feature type="region of interest" description="Disordered" evidence="1">
    <location>
        <begin position="101"/>
        <end position="121"/>
    </location>
</feature>